<organism evidence="1 2">
    <name type="scientific">Muiribacterium halophilum</name>
    <dbReference type="NCBI Taxonomy" id="2053465"/>
    <lineage>
        <taxon>Bacteria</taxon>
        <taxon>Candidatus Muiribacteriota</taxon>
        <taxon>Candidatus Muiribacteriia</taxon>
        <taxon>Candidatus Muiribacteriales</taxon>
        <taxon>Candidatus Muiribacteriaceae</taxon>
        <taxon>Candidatus Muiribacterium</taxon>
    </lineage>
</organism>
<gene>
    <name evidence="1" type="ORF">C0601_10685</name>
</gene>
<comment type="caution">
    <text evidence="1">The sequence shown here is derived from an EMBL/GenBank/DDBJ whole genome shotgun (WGS) entry which is preliminary data.</text>
</comment>
<protein>
    <submittedName>
        <fullName evidence="1">Uncharacterized protein</fullName>
    </submittedName>
</protein>
<reference evidence="1 2" key="1">
    <citation type="submission" date="2017-11" db="EMBL/GenBank/DDBJ databases">
        <title>Genome-resolved metagenomics identifies genetic mobility, metabolic interactions, and unexpected diversity in perchlorate-reducing communities.</title>
        <authorList>
            <person name="Barnum T.P."/>
            <person name="Figueroa I.A."/>
            <person name="Carlstrom C.I."/>
            <person name="Lucas L.N."/>
            <person name="Engelbrektson A.L."/>
            <person name="Coates J.D."/>
        </authorList>
    </citation>
    <scope>NUCLEOTIDE SEQUENCE [LARGE SCALE GENOMIC DNA]</scope>
    <source>
        <strain evidence="1">BM706</strain>
    </source>
</reference>
<evidence type="ECO:0000313" key="1">
    <source>
        <dbReference type="EMBL" id="PLX16081.1"/>
    </source>
</evidence>
<evidence type="ECO:0000313" key="2">
    <source>
        <dbReference type="Proteomes" id="UP000234857"/>
    </source>
</evidence>
<sequence length="179" mass="20436">MKKLIMILFVLTMVFSVFSYDYTFSFTDKFITDFVNNYKDALKESGIKNFKMDFKGGNKGEITMTYKSIIPLEVKFNINAVSKNRIKFYITKFKALGFLPISKKMLVEKVTKAIEELPEVNQYLKIEVAARGDDDEYSLDMRITKNPIPAVPELSIEDAAINGSSFSLFGMIGRGEEEK</sequence>
<dbReference type="AlphaFoldDB" id="A0A2N5ZBM7"/>
<proteinExistence type="predicted"/>
<name>A0A2N5ZBM7_MUIH1</name>
<dbReference type="EMBL" id="PKTG01000122">
    <property type="protein sequence ID" value="PLX16081.1"/>
    <property type="molecule type" value="Genomic_DNA"/>
</dbReference>
<dbReference type="Proteomes" id="UP000234857">
    <property type="component" value="Unassembled WGS sequence"/>
</dbReference>
<accession>A0A2N5ZBM7</accession>